<proteinExistence type="inferred from homology"/>
<accession>N4W8L1</accession>
<name>N4W8L1_9BACI</name>
<keyword evidence="4" id="KW-1185">Reference proteome</keyword>
<reference evidence="3 4" key="1">
    <citation type="submission" date="2013-03" db="EMBL/GenBank/DDBJ databases">
        <title>Draft genome sequence of Gracibacillus halophilus YIM-C55.5, a moderately halophilic and thermophilic organism from the Xiaochaidamu salt lake.</title>
        <authorList>
            <person name="Sugumar T."/>
            <person name="Polireddy D.R."/>
            <person name="Antony A."/>
            <person name="Madhava Y.R."/>
            <person name="Sivakumar N."/>
        </authorList>
    </citation>
    <scope>NUCLEOTIDE SEQUENCE [LARGE SCALE GENOMIC DNA]</scope>
    <source>
        <strain evidence="3 4">YIM-C55.5</strain>
    </source>
</reference>
<dbReference type="InterPro" id="IPR036291">
    <property type="entry name" value="NAD(P)-bd_dom_sf"/>
</dbReference>
<dbReference type="Gene3D" id="3.40.50.720">
    <property type="entry name" value="NAD(P)-binding Rossmann-like Domain"/>
    <property type="match status" value="1"/>
</dbReference>
<dbReference type="PANTHER" id="PTHR43000">
    <property type="entry name" value="DTDP-D-GLUCOSE 4,6-DEHYDRATASE-RELATED"/>
    <property type="match status" value="1"/>
</dbReference>
<dbReference type="STRING" id="1308866.J416_09901"/>
<dbReference type="AlphaFoldDB" id="N4W8L1"/>
<feature type="domain" description="NAD-dependent epimerase/dehydratase" evidence="2">
    <location>
        <begin position="3"/>
        <end position="234"/>
    </location>
</feature>
<gene>
    <name evidence="3" type="ORF">J416_09901</name>
</gene>
<dbReference type="Proteomes" id="UP000012283">
    <property type="component" value="Unassembled WGS sequence"/>
</dbReference>
<dbReference type="SUPFAM" id="SSF51735">
    <property type="entry name" value="NAD(P)-binding Rossmann-fold domains"/>
    <property type="match status" value="1"/>
</dbReference>
<sequence length="313" mass="35019">MNVIVTGGAGFIGSHLVDRLIDVGHEVHVFDHFQAGNINHVHPNAIIHEIDIVTDNLAPLFQKIRPDIVFHLAAQVDITTSVARPDQDAMVNIIATIRLLEASCQYRVKKFIFASSSAVYGEATQLPITEAESVCPISYYGLSKHAAEMYIKQFHRLYGLSYTILRYGNVYGPRQPSTGEGGVVAIFNDRIIADQPVYIYGDGEQTRDFVYVNDVVDANIASLRKGTNQTIQIGTNEATSVRQLVDQLEQIHQQQVEVIYKGARSGEVKNSCLDNQKAFNELSWEPMISIKDGLSRTYDYFRRQTVPETSKKL</sequence>
<evidence type="ECO:0000313" key="3">
    <source>
        <dbReference type="EMBL" id="ENH96608.1"/>
    </source>
</evidence>
<dbReference type="RefSeq" id="WP_003469392.1">
    <property type="nucleotide sequence ID" value="NZ_APML01000036.1"/>
</dbReference>
<dbReference type="Pfam" id="PF01370">
    <property type="entry name" value="Epimerase"/>
    <property type="match status" value="1"/>
</dbReference>
<dbReference type="eggNOG" id="COG1087">
    <property type="taxonomic scope" value="Bacteria"/>
</dbReference>
<comment type="caution">
    <text evidence="3">The sequence shown here is derived from an EMBL/GenBank/DDBJ whole genome shotgun (WGS) entry which is preliminary data.</text>
</comment>
<dbReference type="PATRIC" id="fig|1308866.3.peg.2009"/>
<dbReference type="OrthoDB" id="9771073at2"/>
<evidence type="ECO:0000256" key="1">
    <source>
        <dbReference type="ARBA" id="ARBA00007637"/>
    </source>
</evidence>
<comment type="similarity">
    <text evidence="1">Belongs to the NAD(P)-dependent epimerase/dehydratase family.</text>
</comment>
<evidence type="ECO:0000259" key="2">
    <source>
        <dbReference type="Pfam" id="PF01370"/>
    </source>
</evidence>
<dbReference type="InterPro" id="IPR001509">
    <property type="entry name" value="Epimerase_deHydtase"/>
</dbReference>
<dbReference type="EMBL" id="APML01000036">
    <property type="protein sequence ID" value="ENH96608.1"/>
    <property type="molecule type" value="Genomic_DNA"/>
</dbReference>
<evidence type="ECO:0000313" key="4">
    <source>
        <dbReference type="Proteomes" id="UP000012283"/>
    </source>
</evidence>
<protein>
    <submittedName>
        <fullName evidence="3">NAD-dependent epimerase/dehydratase</fullName>
    </submittedName>
</protein>
<organism evidence="3 4">
    <name type="scientific">Gracilibacillus halophilus YIM-C55.5</name>
    <dbReference type="NCBI Taxonomy" id="1308866"/>
    <lineage>
        <taxon>Bacteria</taxon>
        <taxon>Bacillati</taxon>
        <taxon>Bacillota</taxon>
        <taxon>Bacilli</taxon>
        <taxon>Bacillales</taxon>
        <taxon>Bacillaceae</taxon>
        <taxon>Gracilibacillus</taxon>
    </lineage>
</organism>